<organism evidence="2 3">
    <name type="scientific">Pseudomonas nicosulfuronedens</name>
    <dbReference type="NCBI Taxonomy" id="2571105"/>
    <lineage>
        <taxon>Bacteria</taxon>
        <taxon>Pseudomonadati</taxon>
        <taxon>Pseudomonadota</taxon>
        <taxon>Gammaproteobacteria</taxon>
        <taxon>Pseudomonadales</taxon>
        <taxon>Pseudomonadaceae</taxon>
        <taxon>Pseudomonas</taxon>
    </lineage>
</organism>
<dbReference type="GeneID" id="300409097"/>
<gene>
    <name evidence="2" type="ORF">FAS41_29145</name>
</gene>
<dbReference type="Proteomes" id="UP000306635">
    <property type="component" value="Unassembled WGS sequence"/>
</dbReference>
<comment type="caution">
    <text evidence="2">The sequence shown here is derived from an EMBL/GenBank/DDBJ whole genome shotgun (WGS) entry which is preliminary data.</text>
</comment>
<evidence type="ECO:0000256" key="1">
    <source>
        <dbReference type="SAM" id="Phobius"/>
    </source>
</evidence>
<reference evidence="2 3" key="1">
    <citation type="submission" date="2019-04" db="EMBL/GenBank/DDBJ databases">
        <authorList>
            <person name="Li M."/>
        </authorList>
    </citation>
    <scope>NUCLEOTIDE SEQUENCE [LARGE SCALE GENOMIC DNA]</scope>
    <source>
        <strain evidence="2 3">LAM1902</strain>
    </source>
</reference>
<accession>A0A5R9QKX1</accession>
<dbReference type="OrthoDB" id="5741895at2"/>
<name>A0A5R9QKX1_9PSED</name>
<protein>
    <submittedName>
        <fullName evidence="2">Uncharacterized protein</fullName>
    </submittedName>
</protein>
<evidence type="ECO:0000313" key="3">
    <source>
        <dbReference type="Proteomes" id="UP000306635"/>
    </source>
</evidence>
<dbReference type="AlphaFoldDB" id="A0A5R9QKX1"/>
<feature type="transmembrane region" description="Helical" evidence="1">
    <location>
        <begin position="12"/>
        <end position="29"/>
    </location>
</feature>
<sequence length="136" mass="15878">MARRRSRSFQSWALGLVGVIVTAVAMYYVRVAAIDYIAERQIERTQRALEKLQALNTRPSAASAPQTYRQQDQYDAEVVRVAAETQRQHDIAWERFYQPPRGCDNWRSDQHMVECIEHKSHAKQEFEVKWAAGQLR</sequence>
<keyword evidence="1" id="KW-0472">Membrane</keyword>
<keyword evidence="3" id="KW-1185">Reference proteome</keyword>
<dbReference type="RefSeq" id="WP_138526766.1">
    <property type="nucleotide sequence ID" value="NZ_SWDV01000060.1"/>
</dbReference>
<keyword evidence="1" id="KW-0812">Transmembrane</keyword>
<dbReference type="EMBL" id="SWDV01000060">
    <property type="protein sequence ID" value="TLX70073.1"/>
    <property type="molecule type" value="Genomic_DNA"/>
</dbReference>
<keyword evidence="1" id="KW-1133">Transmembrane helix</keyword>
<evidence type="ECO:0000313" key="2">
    <source>
        <dbReference type="EMBL" id="TLX70073.1"/>
    </source>
</evidence>
<proteinExistence type="predicted"/>